<gene>
    <name evidence="2" type="ORF">LLUC06_0624</name>
    <name evidence="3" type="ORF">LMG9449_2372</name>
</gene>
<keyword evidence="3" id="KW-0808">Transferase</keyword>
<dbReference type="Gene3D" id="3.40.630.30">
    <property type="match status" value="1"/>
</dbReference>
<dbReference type="SUPFAM" id="SSF55729">
    <property type="entry name" value="Acyl-CoA N-acyltransferases (Nat)"/>
    <property type="match status" value="1"/>
</dbReference>
<protein>
    <submittedName>
        <fullName evidence="2">GNAT family N-acetyltransferase</fullName>
    </submittedName>
    <submittedName>
        <fullName evidence="3">Histone acetyltransferase HPA2 and related acetyltransferase</fullName>
    </submittedName>
</protein>
<accession>A0A0A7SYA0</accession>
<dbReference type="InterPro" id="IPR016181">
    <property type="entry name" value="Acyl_CoA_acyltransferase"/>
</dbReference>
<dbReference type="PROSITE" id="PS51186">
    <property type="entry name" value="GNAT"/>
    <property type="match status" value="1"/>
</dbReference>
<dbReference type="Proteomes" id="UP000053612">
    <property type="component" value="Unassembled WGS sequence"/>
</dbReference>
<feature type="domain" description="N-acetyltransferase" evidence="1">
    <location>
        <begin position="3"/>
        <end position="176"/>
    </location>
</feature>
<sequence length="177" mass="20462">MKYFVRLATEQDKPAVAKFYDNSLPLIDEKQTSWIKNIYPSIDTALKAIDLSQLFVCYDSNDIVSGTVILNNQSDKEYENITWSTPELDPNQILVIHTLIIDPKKLNQGIASAMINFIKDFGKSNSMVTIRLDTNFKNTPAQKLYEKHQFVFRGRTNLKSFDNKGWDDCVFYEFCIK</sequence>
<dbReference type="PATRIC" id="fig|1360.102.peg.522"/>
<reference evidence="3" key="3">
    <citation type="journal article" date="2017" name="Genome Announc.">
        <title>Draft Genome Sequences of 24 Lactococcus lactis Strains.</title>
        <authorList>
            <person name="Backus L."/>
            <person name="Wels M."/>
            <person name="Boekhorst J."/>
            <person name="Dijkstra A.R."/>
            <person name="Beerthuyzen M."/>
            <person name="Kelly W.J."/>
            <person name="Siezen R.J."/>
            <person name="van Hijum S.A."/>
            <person name="Bachmann H."/>
        </authorList>
    </citation>
    <scope>NUCLEOTIDE SEQUENCE</scope>
    <source>
        <strain evidence="3">LMG9447</strain>
    </source>
</reference>
<evidence type="ECO:0000259" key="1">
    <source>
        <dbReference type="PROSITE" id="PS51186"/>
    </source>
</evidence>
<dbReference type="GO" id="GO:0016747">
    <property type="term" value="F:acyltransferase activity, transferring groups other than amino-acyl groups"/>
    <property type="evidence" value="ECO:0007669"/>
    <property type="project" value="InterPro"/>
</dbReference>
<evidence type="ECO:0000313" key="5">
    <source>
        <dbReference type="Proteomes" id="UP000192095"/>
    </source>
</evidence>
<name>A0A0A7SYA0_LACLL</name>
<dbReference type="EMBL" id="CP015902">
    <property type="protein sequence ID" value="ARE20171.1"/>
    <property type="molecule type" value="Genomic_DNA"/>
</dbReference>
<dbReference type="AlphaFoldDB" id="A0A0A7SYA0"/>
<dbReference type="InterPro" id="IPR000182">
    <property type="entry name" value="GNAT_dom"/>
</dbReference>
<dbReference type="EMBL" id="LKLS01000206">
    <property type="protein sequence ID" value="KSU14790.1"/>
    <property type="molecule type" value="Genomic_DNA"/>
</dbReference>
<evidence type="ECO:0000313" key="3">
    <source>
        <dbReference type="EMBL" id="KSU14790.1"/>
    </source>
</evidence>
<reference evidence="2 5" key="2">
    <citation type="journal article" date="2017" name="BMC Genomics">
        <title>Comparative and functional genomics of the Lactococcus lactis taxon; insights into evolution and niche adaptation.</title>
        <authorList>
            <person name="Kelleher P."/>
            <person name="Bottacini F."/>
            <person name="Mahony J."/>
            <person name="Kilcawley K.N."/>
            <person name="van Sinderen D."/>
        </authorList>
    </citation>
    <scope>NUCLEOTIDE SEQUENCE [LARGE SCALE GENOMIC DNA]</scope>
    <source>
        <strain evidence="2 5">UC06</strain>
    </source>
</reference>
<dbReference type="CDD" id="cd04301">
    <property type="entry name" value="NAT_SF"/>
    <property type="match status" value="1"/>
</dbReference>
<reference evidence="4" key="1">
    <citation type="submission" date="2015-10" db="EMBL/GenBank/DDBJ databases">
        <title>Draft Genome Sequences of 11 Lactococcus lactis subspecies cremoris strains.</title>
        <authorList>
            <person name="Wels M."/>
            <person name="Backus L."/>
            <person name="Boekhorst J."/>
            <person name="Dijkstra A."/>
            <person name="Beerthuizen M."/>
            <person name="Kelly W."/>
            <person name="Siezen R."/>
            <person name="Bachmann H."/>
            <person name="Van Hijum S."/>
        </authorList>
    </citation>
    <scope>NUCLEOTIDE SEQUENCE [LARGE SCALE GENOMIC DNA]</scope>
    <source>
        <strain evidence="4">LMG9449</strain>
    </source>
</reference>
<evidence type="ECO:0000313" key="2">
    <source>
        <dbReference type="EMBL" id="ARE20171.1"/>
    </source>
</evidence>
<dbReference type="RefSeq" id="WP_017864188.1">
    <property type="nucleotide sequence ID" value="NZ_CAKMAV010000008.1"/>
</dbReference>
<organism evidence="3 4">
    <name type="scientific">Lactococcus lactis subsp. lactis</name>
    <name type="common">Streptococcus lactis</name>
    <dbReference type="NCBI Taxonomy" id="1360"/>
    <lineage>
        <taxon>Bacteria</taxon>
        <taxon>Bacillati</taxon>
        <taxon>Bacillota</taxon>
        <taxon>Bacilli</taxon>
        <taxon>Lactobacillales</taxon>
        <taxon>Streptococcaceae</taxon>
        <taxon>Lactococcus</taxon>
    </lineage>
</organism>
<evidence type="ECO:0000313" key="4">
    <source>
        <dbReference type="Proteomes" id="UP000053612"/>
    </source>
</evidence>
<dbReference type="Pfam" id="PF00583">
    <property type="entry name" value="Acetyltransf_1"/>
    <property type="match status" value="1"/>
</dbReference>
<proteinExistence type="predicted"/>
<dbReference type="Proteomes" id="UP000192095">
    <property type="component" value="Chromosome"/>
</dbReference>
<reference evidence="2" key="4">
    <citation type="submission" date="2023-07" db="EMBL/GenBank/DDBJ databases">
        <authorList>
            <person name="McDonnell B."/>
        </authorList>
    </citation>
    <scope>NUCLEOTIDE SEQUENCE</scope>
    <source>
        <strain evidence="2">UC06</strain>
    </source>
</reference>